<evidence type="ECO:0000313" key="3">
    <source>
        <dbReference type="Proteomes" id="UP000234275"/>
    </source>
</evidence>
<protein>
    <recommendedName>
        <fullName evidence="4">Terrelysin</fullName>
    </recommendedName>
</protein>
<comment type="caution">
    <text evidence="2">The sequence shown here is derived from an EMBL/GenBank/DDBJ whole genome shotgun (WGS) entry which is preliminary data.</text>
</comment>
<dbReference type="Proteomes" id="UP000234275">
    <property type="component" value="Unassembled WGS sequence"/>
</dbReference>
<dbReference type="Pfam" id="PF06355">
    <property type="entry name" value="Aegerolysin"/>
    <property type="match status" value="1"/>
</dbReference>
<dbReference type="InterPro" id="IPR009413">
    <property type="entry name" value="Aegerolysin-typ"/>
</dbReference>
<dbReference type="AlphaFoldDB" id="A0A2I2G9Z7"/>
<evidence type="ECO:0008006" key="4">
    <source>
        <dbReference type="Google" id="ProtNLM"/>
    </source>
</evidence>
<organism evidence="2 3">
    <name type="scientific">Aspergillus steynii IBT 23096</name>
    <dbReference type="NCBI Taxonomy" id="1392250"/>
    <lineage>
        <taxon>Eukaryota</taxon>
        <taxon>Fungi</taxon>
        <taxon>Dikarya</taxon>
        <taxon>Ascomycota</taxon>
        <taxon>Pezizomycotina</taxon>
        <taxon>Eurotiomycetes</taxon>
        <taxon>Eurotiomycetidae</taxon>
        <taxon>Eurotiales</taxon>
        <taxon>Aspergillaceae</taxon>
        <taxon>Aspergillus</taxon>
        <taxon>Aspergillus subgen. Circumdati</taxon>
    </lineage>
</organism>
<accession>A0A2I2G9Z7</accession>
<dbReference type="RefSeq" id="XP_024705011.1">
    <property type="nucleotide sequence ID" value="XM_024849319.1"/>
</dbReference>
<dbReference type="VEuPathDB" id="FungiDB:P170DRAFT_437249"/>
<comment type="similarity">
    <text evidence="1">Belongs to the aegerolysin family.</text>
</comment>
<dbReference type="STRING" id="1392250.A0A2I2G9Z7"/>
<keyword evidence="3" id="KW-1185">Reference proteome</keyword>
<name>A0A2I2G9Z7_9EURO</name>
<dbReference type="GeneID" id="36557018"/>
<evidence type="ECO:0000313" key="2">
    <source>
        <dbReference type="EMBL" id="PLB49709.1"/>
    </source>
</evidence>
<proteinExistence type="inferred from homology"/>
<dbReference type="OrthoDB" id="2727348at2759"/>
<dbReference type="Gene3D" id="2.60.270.50">
    <property type="match status" value="1"/>
</dbReference>
<sequence length="165" mass="18992">MSNMSTIDAAEVLNKYNSQWVEFHIRDHLEKGEISIRHTVIEGGEFHNPDTTKPMTEDDVDELTIPSYGVGEICARGRRGSEGRLDLFHDDEKICELHWDNRQENGLNLVEVLDGSKQYRVEHGGWSPEAGPLGHVYVDIWEMKKKLEEKKMLEQKIEEMQKTAA</sequence>
<dbReference type="EMBL" id="MSFO01000004">
    <property type="protein sequence ID" value="PLB49709.1"/>
    <property type="molecule type" value="Genomic_DNA"/>
</dbReference>
<evidence type="ECO:0000256" key="1">
    <source>
        <dbReference type="ARBA" id="ARBA00010795"/>
    </source>
</evidence>
<reference evidence="2 3" key="1">
    <citation type="submission" date="2016-12" db="EMBL/GenBank/DDBJ databases">
        <title>The genomes of Aspergillus section Nigri reveals drivers in fungal speciation.</title>
        <authorList>
            <consortium name="DOE Joint Genome Institute"/>
            <person name="Vesth T.C."/>
            <person name="Nybo J."/>
            <person name="Theobald S."/>
            <person name="Brandl J."/>
            <person name="Frisvad J.C."/>
            <person name="Nielsen K.F."/>
            <person name="Lyhne E.K."/>
            <person name="Kogle M.E."/>
            <person name="Kuo A."/>
            <person name="Riley R."/>
            <person name="Clum A."/>
            <person name="Nolan M."/>
            <person name="Lipzen A."/>
            <person name="Salamov A."/>
            <person name="Henrissat B."/>
            <person name="Wiebenga A."/>
            <person name="De Vries R.P."/>
            <person name="Grigoriev I.V."/>
            <person name="Mortensen U.H."/>
            <person name="Andersen M.R."/>
            <person name="Baker S.E."/>
        </authorList>
    </citation>
    <scope>NUCLEOTIDE SEQUENCE [LARGE SCALE GENOMIC DNA]</scope>
    <source>
        <strain evidence="2 3">IBT 23096</strain>
    </source>
</reference>
<dbReference type="GO" id="GO:0019836">
    <property type="term" value="P:symbiont-mediated hemolysis of host erythrocyte"/>
    <property type="evidence" value="ECO:0007669"/>
    <property type="project" value="InterPro"/>
</dbReference>
<gene>
    <name evidence="2" type="ORF">P170DRAFT_437249</name>
</gene>